<dbReference type="SUPFAM" id="SSF48163">
    <property type="entry name" value="An anticodon-binding domain of class I aminoacyl-tRNA synthetases"/>
    <property type="match status" value="1"/>
</dbReference>
<keyword evidence="4" id="KW-0862">Zinc</keyword>
<keyword evidence="1 8" id="KW-0436">Ligase</keyword>
<dbReference type="InterPro" id="IPR008925">
    <property type="entry name" value="aa_tRNA-synth_I_cd-bd_sf"/>
</dbReference>
<feature type="domain" description="Glutamyl/glutaminyl-tRNA synthetase class Ib catalytic" evidence="9">
    <location>
        <begin position="103"/>
        <end position="276"/>
    </location>
</feature>
<dbReference type="PANTHER" id="PTHR43311">
    <property type="entry name" value="GLUTAMATE--TRNA LIGASE"/>
    <property type="match status" value="1"/>
</dbReference>
<protein>
    <recommendedName>
        <fullName evidence="8">Glutamate--tRNA ligase</fullName>
        <ecNumber evidence="8">6.1.1.17</ecNumber>
    </recommendedName>
    <alternativeName>
        <fullName evidence="8">Glutamyl-tRNA synthetase</fullName>
        <shortName evidence="8">GluRS</shortName>
    </alternativeName>
</protein>
<keyword evidence="2" id="KW-0479">Metal-binding</keyword>
<dbReference type="PRINTS" id="PR00987">
    <property type="entry name" value="TRNASYNTHGLU"/>
</dbReference>
<keyword evidence="3 8" id="KW-0547">Nucleotide-binding</keyword>
<sequence length="440" mass="50171">MYEKVVTRFAPSPTGNLNIGGVRAGIFAYLFARHNGGQFILRIEDTDKERSKKEYEDNIIDSLKWLGLEYDNFYRQSDNAARHEELLRKLIAEGKAYISKEEDGNGRVEVIRFKNPNKEITFTDTVHGKITFDTTELKDFVIAKSFIEPVFHFAVVVDDADEGVTHVIRGADHISNTPRQMLIREALGIPHPEYAHLPLIVSSDRSKLSKRKGAKALSEYRDLGFLPEAILNYDAFLGWHPEGEREIYSKKEMARKFTLERVQKSPAMFDEAKLLWFNAQHIKKLSDEEFSKRLAEYALGYGSTGEAKDEFDRRLVPLIKERAQTLSEAKELLREYDFLARVSVGTNMLLQNGKIEKQTASRHLQAATKLLEDVNDEDFTPEKIKNVIFPYATEHGRGEVLWPMRVALSGREKSPDPFTIASMLGKKETLKRIASAAEAL</sequence>
<dbReference type="CDD" id="cd00808">
    <property type="entry name" value="GluRS_core"/>
    <property type="match status" value="1"/>
</dbReference>
<keyword evidence="7 8" id="KW-0030">Aminoacyl-tRNA synthetase</keyword>
<name>A0A0G1XXI9_9BACT</name>
<dbReference type="InterPro" id="IPR020751">
    <property type="entry name" value="aa-tRNA-synth_I_codon-bd_sub2"/>
</dbReference>
<dbReference type="GO" id="GO:0005829">
    <property type="term" value="C:cytosol"/>
    <property type="evidence" value="ECO:0007669"/>
    <property type="project" value="TreeGrafter"/>
</dbReference>
<feature type="domain" description="Aminoacyl-tRNA synthetase class I anticodon-binding" evidence="10">
    <location>
        <begin position="293"/>
        <end position="436"/>
    </location>
</feature>
<dbReference type="HAMAP" id="MF_00022">
    <property type="entry name" value="Glu_tRNA_synth_type1"/>
    <property type="match status" value="1"/>
</dbReference>
<dbReference type="GO" id="GO:0005524">
    <property type="term" value="F:ATP binding"/>
    <property type="evidence" value="ECO:0007669"/>
    <property type="project" value="UniProtKB-UniRule"/>
</dbReference>
<dbReference type="InterPro" id="IPR014729">
    <property type="entry name" value="Rossmann-like_a/b/a_fold"/>
</dbReference>
<dbReference type="Pfam" id="PF00749">
    <property type="entry name" value="tRNA-synt_1c"/>
    <property type="match status" value="2"/>
</dbReference>
<dbReference type="EC" id="6.1.1.17" evidence="8"/>
<dbReference type="InterPro" id="IPR033910">
    <property type="entry name" value="GluRS_core"/>
</dbReference>
<evidence type="ECO:0000313" key="11">
    <source>
        <dbReference type="EMBL" id="KKW35903.1"/>
    </source>
</evidence>
<evidence type="ECO:0000256" key="5">
    <source>
        <dbReference type="ARBA" id="ARBA00022840"/>
    </source>
</evidence>
<evidence type="ECO:0000256" key="4">
    <source>
        <dbReference type="ARBA" id="ARBA00022833"/>
    </source>
</evidence>
<dbReference type="Pfam" id="PF19269">
    <property type="entry name" value="Anticodon_2"/>
    <property type="match status" value="1"/>
</dbReference>
<feature type="binding site" evidence="8">
    <location>
        <position position="210"/>
    </location>
    <ligand>
        <name>ATP</name>
        <dbReference type="ChEBI" id="CHEBI:30616"/>
    </ligand>
</feature>
<accession>A0A0G1XXI9</accession>
<evidence type="ECO:0000313" key="12">
    <source>
        <dbReference type="Proteomes" id="UP000034740"/>
    </source>
</evidence>
<dbReference type="InterPro" id="IPR045462">
    <property type="entry name" value="aa-tRNA-synth_I_cd-bd"/>
</dbReference>
<evidence type="ECO:0000259" key="10">
    <source>
        <dbReference type="Pfam" id="PF19269"/>
    </source>
</evidence>
<proteinExistence type="inferred from homology"/>
<dbReference type="InterPro" id="IPR000924">
    <property type="entry name" value="Glu/Gln-tRNA-synth"/>
</dbReference>
<dbReference type="Proteomes" id="UP000034740">
    <property type="component" value="Unassembled WGS sequence"/>
</dbReference>
<dbReference type="NCBIfam" id="TIGR00464">
    <property type="entry name" value="gltX_bact"/>
    <property type="match status" value="1"/>
</dbReference>
<comment type="subunit">
    <text evidence="8">Monomer.</text>
</comment>
<dbReference type="Gene3D" id="3.40.50.620">
    <property type="entry name" value="HUPs"/>
    <property type="match status" value="2"/>
</dbReference>
<dbReference type="GO" id="GO:0008270">
    <property type="term" value="F:zinc ion binding"/>
    <property type="evidence" value="ECO:0007669"/>
    <property type="project" value="InterPro"/>
</dbReference>
<dbReference type="Gene3D" id="1.10.10.350">
    <property type="match status" value="1"/>
</dbReference>
<feature type="domain" description="Glutamyl/glutaminyl-tRNA synthetase class Ib catalytic" evidence="9">
    <location>
        <begin position="4"/>
        <end position="101"/>
    </location>
</feature>
<dbReference type="GO" id="GO:0006424">
    <property type="term" value="P:glutamyl-tRNA aminoacylation"/>
    <property type="evidence" value="ECO:0007669"/>
    <property type="project" value="UniProtKB-UniRule"/>
</dbReference>
<keyword evidence="8" id="KW-0963">Cytoplasm</keyword>
<organism evidence="11 12">
    <name type="scientific">Candidatus Adlerbacteria bacterium GW2011_GWA1_54_10</name>
    <dbReference type="NCBI Taxonomy" id="1618605"/>
    <lineage>
        <taxon>Bacteria</taxon>
        <taxon>Candidatus Adleribacteriota</taxon>
    </lineage>
</organism>
<dbReference type="EMBL" id="LCRO01000002">
    <property type="protein sequence ID" value="KKW35903.1"/>
    <property type="molecule type" value="Genomic_DNA"/>
</dbReference>
<dbReference type="InterPro" id="IPR020058">
    <property type="entry name" value="Glu/Gln-tRNA-synth_Ib_cat-dom"/>
</dbReference>
<keyword evidence="6 8" id="KW-0648">Protein biosynthesis</keyword>
<evidence type="ECO:0000256" key="8">
    <source>
        <dbReference type="HAMAP-Rule" id="MF_00022"/>
    </source>
</evidence>
<evidence type="ECO:0000256" key="7">
    <source>
        <dbReference type="ARBA" id="ARBA00023146"/>
    </source>
</evidence>
<dbReference type="GO" id="GO:0000049">
    <property type="term" value="F:tRNA binding"/>
    <property type="evidence" value="ECO:0007669"/>
    <property type="project" value="InterPro"/>
</dbReference>
<keyword evidence="5 8" id="KW-0067">ATP-binding</keyword>
<dbReference type="PANTHER" id="PTHR43311:SF1">
    <property type="entry name" value="GLUTAMYL-Q TRNA(ASP) SYNTHETASE"/>
    <property type="match status" value="1"/>
</dbReference>
<evidence type="ECO:0000256" key="6">
    <source>
        <dbReference type="ARBA" id="ARBA00022917"/>
    </source>
</evidence>
<evidence type="ECO:0000256" key="3">
    <source>
        <dbReference type="ARBA" id="ARBA00022741"/>
    </source>
</evidence>
<comment type="similarity">
    <text evidence="8">Belongs to the class-I aminoacyl-tRNA synthetase family. Glutamate--tRNA ligase type 1 subfamily.</text>
</comment>
<dbReference type="InterPro" id="IPR004527">
    <property type="entry name" value="Glu-tRNA-ligase_bac/mito"/>
</dbReference>
<evidence type="ECO:0000256" key="2">
    <source>
        <dbReference type="ARBA" id="ARBA00022723"/>
    </source>
</evidence>
<dbReference type="GO" id="GO:0004818">
    <property type="term" value="F:glutamate-tRNA ligase activity"/>
    <property type="evidence" value="ECO:0007669"/>
    <property type="project" value="UniProtKB-UniRule"/>
</dbReference>
<comment type="catalytic activity">
    <reaction evidence="8">
        <text>tRNA(Glu) + L-glutamate + ATP = L-glutamyl-tRNA(Glu) + AMP + diphosphate</text>
        <dbReference type="Rhea" id="RHEA:23540"/>
        <dbReference type="Rhea" id="RHEA-COMP:9663"/>
        <dbReference type="Rhea" id="RHEA-COMP:9680"/>
        <dbReference type="ChEBI" id="CHEBI:29985"/>
        <dbReference type="ChEBI" id="CHEBI:30616"/>
        <dbReference type="ChEBI" id="CHEBI:33019"/>
        <dbReference type="ChEBI" id="CHEBI:78442"/>
        <dbReference type="ChEBI" id="CHEBI:78520"/>
        <dbReference type="ChEBI" id="CHEBI:456215"/>
        <dbReference type="EC" id="6.1.1.17"/>
    </reaction>
</comment>
<comment type="caution">
    <text evidence="11">The sequence shown here is derived from an EMBL/GenBank/DDBJ whole genome shotgun (WGS) entry which is preliminary data.</text>
</comment>
<comment type="caution">
    <text evidence="8">Lacks conserved residue(s) required for the propagation of feature annotation.</text>
</comment>
<evidence type="ECO:0000259" key="9">
    <source>
        <dbReference type="Pfam" id="PF00749"/>
    </source>
</evidence>
<dbReference type="SUPFAM" id="SSF52374">
    <property type="entry name" value="Nucleotidylyl transferase"/>
    <property type="match status" value="1"/>
</dbReference>
<comment type="function">
    <text evidence="8">Catalyzes the attachment of glutamate to tRNA(Glu) in a two-step reaction: glutamate is first activated by ATP to form Glu-AMP and then transferred to the acceptor end of tRNA(Glu).</text>
</comment>
<reference evidence="11 12" key="1">
    <citation type="journal article" date="2015" name="Nature">
        <title>rRNA introns, odd ribosomes, and small enigmatic genomes across a large radiation of phyla.</title>
        <authorList>
            <person name="Brown C.T."/>
            <person name="Hug L.A."/>
            <person name="Thomas B.C."/>
            <person name="Sharon I."/>
            <person name="Castelle C.J."/>
            <person name="Singh A."/>
            <person name="Wilkins M.J."/>
            <person name="Williams K.H."/>
            <person name="Banfield J.F."/>
        </authorList>
    </citation>
    <scope>NUCLEOTIDE SEQUENCE [LARGE SCALE GENOMIC DNA]</scope>
</reference>
<comment type="subcellular location">
    <subcellularLocation>
        <location evidence="8">Cytoplasm</location>
    </subcellularLocation>
</comment>
<evidence type="ECO:0000256" key="1">
    <source>
        <dbReference type="ARBA" id="ARBA00022598"/>
    </source>
</evidence>
<dbReference type="InterPro" id="IPR049940">
    <property type="entry name" value="GluQ/Sye"/>
</dbReference>
<dbReference type="AlphaFoldDB" id="A0A0G1XXI9"/>
<feature type="short sequence motif" description="'KMSKS' region" evidence="8">
    <location>
        <begin position="207"/>
        <end position="211"/>
    </location>
</feature>
<gene>
    <name evidence="8" type="primary">gltX</name>
    <name evidence="11" type="ORF">UY83_C0002G0060</name>
</gene>